<dbReference type="RefSeq" id="WP_198115032.1">
    <property type="nucleotide sequence ID" value="NZ_JAEDXG010000349.1"/>
</dbReference>
<dbReference type="PANTHER" id="PTHR32294">
    <property type="entry name" value="DNA POLYMERASE III SUBUNIT ALPHA"/>
    <property type="match status" value="1"/>
</dbReference>
<evidence type="ECO:0000259" key="1">
    <source>
        <dbReference type="Pfam" id="PF07733"/>
    </source>
</evidence>
<evidence type="ECO:0000313" key="2">
    <source>
        <dbReference type="EMBL" id="MBH9702933.1"/>
    </source>
</evidence>
<protein>
    <recommendedName>
        <fullName evidence="1">Bacterial DNA polymerase III alpha subunit NTPase domain-containing protein</fullName>
    </recommendedName>
</protein>
<proteinExistence type="predicted"/>
<dbReference type="InterPro" id="IPR011708">
    <property type="entry name" value="DNA_pol3_alpha_NTPase_dom"/>
</dbReference>
<feature type="non-terminal residue" evidence="2">
    <location>
        <position position="1"/>
    </location>
</feature>
<organism evidence="2 3">
    <name type="scientific">Burkholderia cepacia</name>
    <name type="common">Pseudomonas cepacia</name>
    <dbReference type="NCBI Taxonomy" id="292"/>
    <lineage>
        <taxon>Bacteria</taxon>
        <taxon>Pseudomonadati</taxon>
        <taxon>Pseudomonadota</taxon>
        <taxon>Betaproteobacteria</taxon>
        <taxon>Burkholderiales</taxon>
        <taxon>Burkholderiaceae</taxon>
        <taxon>Burkholderia</taxon>
        <taxon>Burkholderia cepacia complex</taxon>
    </lineage>
</organism>
<comment type="caution">
    <text evidence="2">The sequence shown here is derived from an EMBL/GenBank/DDBJ whole genome shotgun (WGS) entry which is preliminary data.</text>
</comment>
<dbReference type="Proteomes" id="UP000645612">
    <property type="component" value="Unassembled WGS sequence"/>
</dbReference>
<dbReference type="GO" id="GO:0006260">
    <property type="term" value="P:DNA replication"/>
    <property type="evidence" value="ECO:0007669"/>
    <property type="project" value="InterPro"/>
</dbReference>
<dbReference type="Pfam" id="PF07733">
    <property type="entry name" value="DNA_pol3_alpha"/>
    <property type="match status" value="1"/>
</dbReference>
<name>A0A8I1B4D8_BURCE</name>
<dbReference type="PANTHER" id="PTHR32294:SF0">
    <property type="entry name" value="DNA POLYMERASE III SUBUNIT ALPHA"/>
    <property type="match status" value="1"/>
</dbReference>
<dbReference type="EMBL" id="JAEDXG010000349">
    <property type="protein sequence ID" value="MBH9702933.1"/>
    <property type="molecule type" value="Genomic_DNA"/>
</dbReference>
<sequence length="95" mass="10455">EGLTRNIGMHAGGVLIAPGKLTDFCPLYCQAGQENSAVSQFDKDDVEAAGLVKFDFLGLRNLTILDWAVRYVRQFNADKRDFDVMALALDDPAAY</sequence>
<gene>
    <name evidence="2" type="ORF">JAO13_41685</name>
</gene>
<feature type="domain" description="Bacterial DNA polymerase III alpha subunit NTPase" evidence="1">
    <location>
        <begin position="1"/>
        <end position="58"/>
    </location>
</feature>
<dbReference type="InterPro" id="IPR004805">
    <property type="entry name" value="DnaE2/DnaE/PolC"/>
</dbReference>
<feature type="non-terminal residue" evidence="2">
    <location>
        <position position="95"/>
    </location>
</feature>
<dbReference type="GO" id="GO:0008408">
    <property type="term" value="F:3'-5' exonuclease activity"/>
    <property type="evidence" value="ECO:0007669"/>
    <property type="project" value="InterPro"/>
</dbReference>
<reference evidence="2" key="1">
    <citation type="submission" date="2020-12" db="EMBL/GenBank/DDBJ databases">
        <title>Burkholderia cepacia complex in Mexico.</title>
        <authorList>
            <person name="Estrada P."/>
        </authorList>
    </citation>
    <scope>NUCLEOTIDE SEQUENCE</scope>
    <source>
        <strain evidence="2">871</strain>
    </source>
</reference>
<dbReference type="AlphaFoldDB" id="A0A8I1B4D8"/>
<evidence type="ECO:0000313" key="3">
    <source>
        <dbReference type="Proteomes" id="UP000645612"/>
    </source>
</evidence>
<accession>A0A8I1B4D8</accession>